<dbReference type="Gene3D" id="2.40.420.20">
    <property type="match status" value="1"/>
</dbReference>
<dbReference type="Proteomes" id="UP001516472">
    <property type="component" value="Unassembled WGS sequence"/>
</dbReference>
<comment type="similarity">
    <text evidence="1">Belongs to the membrane fusion protein (MFP) (TC 8.A.1) family.</text>
</comment>
<gene>
    <name evidence="6" type="ORF">G4177_01745</name>
</gene>
<dbReference type="PANTHER" id="PTHR30469">
    <property type="entry name" value="MULTIDRUG RESISTANCE PROTEIN MDTA"/>
    <property type="match status" value="1"/>
</dbReference>
<dbReference type="EMBL" id="JAAIYO010000001">
    <property type="protein sequence ID" value="MBE4746895.1"/>
    <property type="molecule type" value="Genomic_DNA"/>
</dbReference>
<dbReference type="Pfam" id="PF25954">
    <property type="entry name" value="Beta-barrel_RND_2"/>
    <property type="match status" value="1"/>
</dbReference>
<reference evidence="6 7" key="1">
    <citation type="submission" date="2020-02" db="EMBL/GenBank/DDBJ databases">
        <authorList>
            <person name="Babadi Z.K."/>
            <person name="Risdian C."/>
            <person name="Ebrahimipour G.H."/>
            <person name="Wink J."/>
        </authorList>
    </citation>
    <scope>NUCLEOTIDE SEQUENCE [LARGE SCALE GENOMIC DNA]</scope>
    <source>
        <strain evidence="6 7">ZKHCc1 1396</strain>
    </source>
</reference>
<keyword evidence="7" id="KW-1185">Reference proteome</keyword>
<sequence>MGGLGGTGRQAVRRAESTTGRRSARAGLRLGALLGVVWLGAACGQRAEDAPAPTTPAVVSLGPENVVRVVPLRLQSGPLISGSLQARRLASVRAEVGGSILDVKADQGQVVKEGDLLARVEEGTLREQVLAARSTLTVARNALQVAKADEQRNQMLVKQGVITRRDFERTQLARTQAQGQLAEAQARLKLAQDQLGRTKVTAPFTGVVSERQVHMGDIVQPGAPLFTVVDPATLRLEASVPAAQLGQVRVGTPVDFRVTGYDDRAFKGRVELINPAVDPATGQVRIYVSIPNTEQTLLAGLFAEGRVASQAKQALAVPVDALDTRQEPPTVQRITDGKVEQVAVKLGLRDDVAQTVEVSSGLKAGDMVLLGSARDLTEGTPVKLTAAPEGPRKPGAPREAPGVGGAGRASGAPAQAPDAGTPSGPPVKVE</sequence>
<dbReference type="Gene3D" id="2.40.50.100">
    <property type="match status" value="1"/>
</dbReference>
<dbReference type="Pfam" id="PF25973">
    <property type="entry name" value="BSH_CzcB"/>
    <property type="match status" value="1"/>
</dbReference>
<dbReference type="SUPFAM" id="SSF111369">
    <property type="entry name" value="HlyD-like secretion proteins"/>
    <property type="match status" value="1"/>
</dbReference>
<feature type="region of interest" description="Disordered" evidence="3">
    <location>
        <begin position="1"/>
        <end position="20"/>
    </location>
</feature>
<feature type="domain" description="CusB-like beta-barrel" evidence="4">
    <location>
        <begin position="236"/>
        <end position="310"/>
    </location>
</feature>
<feature type="coiled-coil region" evidence="2">
    <location>
        <begin position="174"/>
        <end position="201"/>
    </location>
</feature>
<evidence type="ECO:0000259" key="5">
    <source>
        <dbReference type="Pfam" id="PF25973"/>
    </source>
</evidence>
<protein>
    <submittedName>
        <fullName evidence="6">Efflux RND transporter periplasmic adaptor subunit</fullName>
    </submittedName>
</protein>
<dbReference type="NCBIfam" id="TIGR01730">
    <property type="entry name" value="RND_mfp"/>
    <property type="match status" value="1"/>
</dbReference>
<evidence type="ECO:0000256" key="3">
    <source>
        <dbReference type="SAM" id="MobiDB-lite"/>
    </source>
</evidence>
<organism evidence="6 7">
    <name type="scientific">Corallococcus soli</name>
    <dbReference type="NCBI Taxonomy" id="2710757"/>
    <lineage>
        <taxon>Bacteria</taxon>
        <taxon>Pseudomonadati</taxon>
        <taxon>Myxococcota</taxon>
        <taxon>Myxococcia</taxon>
        <taxon>Myxococcales</taxon>
        <taxon>Cystobacterineae</taxon>
        <taxon>Myxococcaceae</taxon>
        <taxon>Corallococcus</taxon>
    </lineage>
</organism>
<evidence type="ECO:0000256" key="1">
    <source>
        <dbReference type="ARBA" id="ARBA00009477"/>
    </source>
</evidence>
<dbReference type="PANTHER" id="PTHR30469:SF15">
    <property type="entry name" value="HLYD FAMILY OF SECRETION PROTEINS"/>
    <property type="match status" value="1"/>
</dbReference>
<comment type="caution">
    <text evidence="6">The sequence shown here is derived from an EMBL/GenBank/DDBJ whole genome shotgun (WGS) entry which is preliminary data.</text>
</comment>
<dbReference type="InterPro" id="IPR058647">
    <property type="entry name" value="BSH_CzcB-like"/>
</dbReference>
<dbReference type="InterPro" id="IPR058792">
    <property type="entry name" value="Beta-barrel_RND_2"/>
</dbReference>
<evidence type="ECO:0000256" key="2">
    <source>
        <dbReference type="SAM" id="Coils"/>
    </source>
</evidence>
<keyword evidence="2" id="KW-0175">Coiled coil</keyword>
<feature type="domain" description="CzcB-like barrel-sandwich hybrid" evidence="5">
    <location>
        <begin position="88"/>
        <end position="230"/>
    </location>
</feature>
<dbReference type="InterPro" id="IPR006143">
    <property type="entry name" value="RND_pump_MFP"/>
</dbReference>
<name>A0ABR9PG50_9BACT</name>
<evidence type="ECO:0000259" key="4">
    <source>
        <dbReference type="Pfam" id="PF25954"/>
    </source>
</evidence>
<evidence type="ECO:0000313" key="7">
    <source>
        <dbReference type="Proteomes" id="UP001516472"/>
    </source>
</evidence>
<accession>A0ABR9PG50</accession>
<dbReference type="Gene3D" id="1.10.287.470">
    <property type="entry name" value="Helix hairpin bin"/>
    <property type="match status" value="1"/>
</dbReference>
<proteinExistence type="inferred from homology"/>
<dbReference type="Gene3D" id="2.40.30.170">
    <property type="match status" value="1"/>
</dbReference>
<feature type="region of interest" description="Disordered" evidence="3">
    <location>
        <begin position="380"/>
        <end position="430"/>
    </location>
</feature>
<evidence type="ECO:0000313" key="6">
    <source>
        <dbReference type="EMBL" id="MBE4746895.1"/>
    </source>
</evidence>